<accession>A0ABT0D8U9</accession>
<dbReference type="Proteomes" id="UP001203284">
    <property type="component" value="Unassembled WGS sequence"/>
</dbReference>
<dbReference type="InterPro" id="IPR035220">
    <property type="entry name" value="DUF5330"/>
</dbReference>
<name>A0ABT0D8U9_9HYPH</name>
<organism evidence="2 3">
    <name type="scientific">Ancylobacter crimeensis</name>
    <dbReference type="NCBI Taxonomy" id="2579147"/>
    <lineage>
        <taxon>Bacteria</taxon>
        <taxon>Pseudomonadati</taxon>
        <taxon>Pseudomonadota</taxon>
        <taxon>Alphaproteobacteria</taxon>
        <taxon>Hyphomicrobiales</taxon>
        <taxon>Xanthobacteraceae</taxon>
        <taxon>Ancylobacter</taxon>
    </lineage>
</organism>
<gene>
    <name evidence="2" type="ORF">MWN34_05545</name>
</gene>
<dbReference type="Pfam" id="PF17264">
    <property type="entry name" value="DUF5330"/>
    <property type="match status" value="1"/>
</dbReference>
<evidence type="ECO:0000313" key="2">
    <source>
        <dbReference type="EMBL" id="MCK0196375.1"/>
    </source>
</evidence>
<sequence>MLFLLRTAFWLTVVLMLLPALPDSNRVPAATTPPDAGHAAAATNGSGVDRLDALGAAGAALSDATGFCQRQPRACEVGLQLVDLVGERAGTGARMVYDYVMGHIAQEKRRAAGQAVPPDRPSQSTLTDDDLGPAWRGTSPGGGARPAPTDTREHTAPPLPPKRPA</sequence>
<proteinExistence type="predicted"/>
<dbReference type="EMBL" id="JALKCH010000003">
    <property type="protein sequence ID" value="MCK0196375.1"/>
    <property type="molecule type" value="Genomic_DNA"/>
</dbReference>
<feature type="region of interest" description="Disordered" evidence="1">
    <location>
        <begin position="110"/>
        <end position="165"/>
    </location>
</feature>
<protein>
    <submittedName>
        <fullName evidence="2">DUF5330 domain-containing protein</fullName>
    </submittedName>
</protein>
<dbReference type="RefSeq" id="WP_247027392.1">
    <property type="nucleotide sequence ID" value="NZ_JALKCH010000003.1"/>
</dbReference>
<evidence type="ECO:0000313" key="3">
    <source>
        <dbReference type="Proteomes" id="UP001203284"/>
    </source>
</evidence>
<evidence type="ECO:0000256" key="1">
    <source>
        <dbReference type="SAM" id="MobiDB-lite"/>
    </source>
</evidence>
<keyword evidence="3" id="KW-1185">Reference proteome</keyword>
<reference evidence="2 3" key="1">
    <citation type="submission" date="2022-04" db="EMBL/GenBank/DDBJ databases">
        <authorList>
            <person name="Grouzdev D.S."/>
            <person name="Pantiukh K.S."/>
            <person name="Krutkina M.S."/>
        </authorList>
    </citation>
    <scope>NUCLEOTIDE SEQUENCE [LARGE SCALE GENOMIC DNA]</scope>
    <source>
        <strain evidence="2 3">6x-1</strain>
    </source>
</reference>
<comment type="caution">
    <text evidence="2">The sequence shown here is derived from an EMBL/GenBank/DDBJ whole genome shotgun (WGS) entry which is preliminary data.</text>
</comment>